<dbReference type="SUPFAM" id="SSF46894">
    <property type="entry name" value="C-terminal effector domain of the bipartite response regulators"/>
    <property type="match status" value="1"/>
</dbReference>
<dbReference type="Pfam" id="PF00072">
    <property type="entry name" value="Response_reg"/>
    <property type="match status" value="1"/>
</dbReference>
<sequence length="215" mass="23372">MRVVIGEDEALLREGMSLLLERAGFEVAATAGDGEALVAAARRERPELVVTDIRMPPTQSDEGLRAAIEIRAALPEIAVLVLSQHAQRRYATELLGQRAAGVGYLLKQRIADSDAFLADVRRVCDGGTVLDPELVGVLLGRARPDDDPFHDLTARQRDVLALMAEGASNAAIAERLVITEKAVVKHVSRIYDQLDLVPGAAEHRRVLAVVRYLAR</sequence>
<keyword evidence="3" id="KW-0238">DNA-binding</keyword>
<keyword evidence="4" id="KW-0804">Transcription</keyword>
<dbReference type="SUPFAM" id="SSF52172">
    <property type="entry name" value="CheY-like"/>
    <property type="match status" value="1"/>
</dbReference>
<dbReference type="PRINTS" id="PR00038">
    <property type="entry name" value="HTHLUXR"/>
</dbReference>
<evidence type="ECO:0000256" key="1">
    <source>
        <dbReference type="ARBA" id="ARBA00022553"/>
    </source>
</evidence>
<dbReference type="Proteomes" id="UP001284601">
    <property type="component" value="Unassembled WGS sequence"/>
</dbReference>
<dbReference type="InterPro" id="IPR039420">
    <property type="entry name" value="WalR-like"/>
</dbReference>
<name>A0ABU4HNJ8_9ACTN</name>
<evidence type="ECO:0000313" key="8">
    <source>
        <dbReference type="EMBL" id="MDW5594125.1"/>
    </source>
</evidence>
<dbReference type="SMART" id="SM00448">
    <property type="entry name" value="REC"/>
    <property type="match status" value="1"/>
</dbReference>
<keyword evidence="1 5" id="KW-0597">Phosphoprotein</keyword>
<comment type="caution">
    <text evidence="8">The sequence shown here is derived from an EMBL/GenBank/DDBJ whole genome shotgun (WGS) entry which is preliminary data.</text>
</comment>
<evidence type="ECO:0000256" key="4">
    <source>
        <dbReference type="ARBA" id="ARBA00023163"/>
    </source>
</evidence>
<evidence type="ECO:0000259" key="7">
    <source>
        <dbReference type="PROSITE" id="PS50110"/>
    </source>
</evidence>
<dbReference type="Gene3D" id="3.40.50.2300">
    <property type="match status" value="1"/>
</dbReference>
<dbReference type="PANTHER" id="PTHR43214:SF24">
    <property type="entry name" value="TRANSCRIPTIONAL REGULATORY PROTEIN NARL-RELATED"/>
    <property type="match status" value="1"/>
</dbReference>
<dbReference type="Pfam" id="PF00196">
    <property type="entry name" value="GerE"/>
    <property type="match status" value="1"/>
</dbReference>
<dbReference type="CDD" id="cd17535">
    <property type="entry name" value="REC_NarL-like"/>
    <property type="match status" value="1"/>
</dbReference>
<reference evidence="9" key="1">
    <citation type="submission" date="2023-07" db="EMBL/GenBank/DDBJ databases">
        <title>Conexibacter stalactiti sp. nov., isolated from stalactites in a lava cave and emended description of the genus Conexibacter.</title>
        <authorList>
            <person name="Lee S.D."/>
        </authorList>
    </citation>
    <scope>NUCLEOTIDE SEQUENCE [LARGE SCALE GENOMIC DNA]</scope>
    <source>
        <strain evidence="9">KCTC 39840</strain>
    </source>
</reference>
<dbReference type="InterPro" id="IPR011006">
    <property type="entry name" value="CheY-like_superfamily"/>
</dbReference>
<dbReference type="PROSITE" id="PS50043">
    <property type="entry name" value="HTH_LUXR_2"/>
    <property type="match status" value="1"/>
</dbReference>
<evidence type="ECO:0000313" key="9">
    <source>
        <dbReference type="Proteomes" id="UP001284601"/>
    </source>
</evidence>
<dbReference type="InterPro" id="IPR000792">
    <property type="entry name" value="Tscrpt_reg_LuxR_C"/>
</dbReference>
<evidence type="ECO:0000256" key="3">
    <source>
        <dbReference type="ARBA" id="ARBA00023125"/>
    </source>
</evidence>
<dbReference type="SMART" id="SM00421">
    <property type="entry name" value="HTH_LUXR"/>
    <property type="match status" value="1"/>
</dbReference>
<accession>A0ABU4HNJ8</accession>
<dbReference type="InterPro" id="IPR001789">
    <property type="entry name" value="Sig_transdc_resp-reg_receiver"/>
</dbReference>
<dbReference type="PROSITE" id="PS50110">
    <property type="entry name" value="RESPONSE_REGULATORY"/>
    <property type="match status" value="1"/>
</dbReference>
<dbReference type="InterPro" id="IPR016032">
    <property type="entry name" value="Sig_transdc_resp-reg_C-effctor"/>
</dbReference>
<evidence type="ECO:0000256" key="5">
    <source>
        <dbReference type="PROSITE-ProRule" id="PRU00169"/>
    </source>
</evidence>
<dbReference type="RefSeq" id="WP_318596382.1">
    <property type="nucleotide sequence ID" value="NZ_JAWSTH010000012.1"/>
</dbReference>
<feature type="domain" description="Response regulatory" evidence="7">
    <location>
        <begin position="2"/>
        <end position="122"/>
    </location>
</feature>
<keyword evidence="9" id="KW-1185">Reference proteome</keyword>
<dbReference type="EMBL" id="JAWSTH010000012">
    <property type="protein sequence ID" value="MDW5594125.1"/>
    <property type="molecule type" value="Genomic_DNA"/>
</dbReference>
<feature type="modified residue" description="4-aspartylphosphate" evidence="5">
    <location>
        <position position="52"/>
    </location>
</feature>
<protein>
    <submittedName>
        <fullName evidence="8">Response regulator transcription factor</fullName>
    </submittedName>
</protein>
<reference evidence="8 9" key="2">
    <citation type="submission" date="2023-10" db="EMBL/GenBank/DDBJ databases">
        <authorList>
            <person name="Han X.F."/>
        </authorList>
    </citation>
    <scope>NUCLEOTIDE SEQUENCE [LARGE SCALE GENOMIC DNA]</scope>
    <source>
        <strain evidence="8 9">KCTC 39840</strain>
    </source>
</reference>
<dbReference type="CDD" id="cd06170">
    <property type="entry name" value="LuxR_C_like"/>
    <property type="match status" value="1"/>
</dbReference>
<keyword evidence="2" id="KW-0805">Transcription regulation</keyword>
<evidence type="ECO:0000256" key="2">
    <source>
        <dbReference type="ARBA" id="ARBA00023015"/>
    </source>
</evidence>
<proteinExistence type="predicted"/>
<dbReference type="InterPro" id="IPR058245">
    <property type="entry name" value="NreC/VraR/RcsB-like_REC"/>
</dbReference>
<organism evidence="8 9">
    <name type="scientific">Conexibacter stalactiti</name>
    <dbReference type="NCBI Taxonomy" id="1940611"/>
    <lineage>
        <taxon>Bacteria</taxon>
        <taxon>Bacillati</taxon>
        <taxon>Actinomycetota</taxon>
        <taxon>Thermoleophilia</taxon>
        <taxon>Solirubrobacterales</taxon>
        <taxon>Conexibacteraceae</taxon>
        <taxon>Conexibacter</taxon>
    </lineage>
</organism>
<evidence type="ECO:0000259" key="6">
    <source>
        <dbReference type="PROSITE" id="PS50043"/>
    </source>
</evidence>
<feature type="domain" description="HTH luxR-type" evidence="6">
    <location>
        <begin position="145"/>
        <end position="215"/>
    </location>
</feature>
<dbReference type="PANTHER" id="PTHR43214">
    <property type="entry name" value="TWO-COMPONENT RESPONSE REGULATOR"/>
    <property type="match status" value="1"/>
</dbReference>
<gene>
    <name evidence="8" type="ORF">R7226_07250</name>
</gene>